<feature type="domain" description="LppM" evidence="4">
    <location>
        <begin position="125"/>
        <end position="175"/>
    </location>
</feature>
<dbReference type="OrthoDB" id="4793553at2"/>
<feature type="region of interest" description="Disordered" evidence="1">
    <location>
        <begin position="221"/>
        <end position="286"/>
    </location>
</feature>
<feature type="signal peptide" evidence="3">
    <location>
        <begin position="1"/>
        <end position="31"/>
    </location>
</feature>
<protein>
    <recommendedName>
        <fullName evidence="4">LppM domain-containing protein</fullName>
    </recommendedName>
</protein>
<evidence type="ECO:0000313" key="6">
    <source>
        <dbReference type="Proteomes" id="UP000268658"/>
    </source>
</evidence>
<dbReference type="KEGG" id="avc:NCTC10951_01836"/>
<evidence type="ECO:0000313" key="5">
    <source>
        <dbReference type="EMBL" id="VEI16742.1"/>
    </source>
</evidence>
<dbReference type="AlphaFoldDB" id="A0A3S4Z2E5"/>
<evidence type="ECO:0000256" key="3">
    <source>
        <dbReference type="SAM" id="SignalP"/>
    </source>
</evidence>
<keyword evidence="3" id="KW-0732">Signal</keyword>
<proteinExistence type="predicted"/>
<name>A0A3S4Z2E5_ACTVI</name>
<reference evidence="5 6" key="1">
    <citation type="submission" date="2018-12" db="EMBL/GenBank/DDBJ databases">
        <authorList>
            <consortium name="Pathogen Informatics"/>
        </authorList>
    </citation>
    <scope>NUCLEOTIDE SEQUENCE [LARGE SCALE GENOMIC DNA]</scope>
    <source>
        <strain evidence="5 6">NCTC10951</strain>
    </source>
</reference>
<evidence type="ECO:0000259" key="4">
    <source>
        <dbReference type="Pfam" id="PF21946"/>
    </source>
</evidence>
<organism evidence="5 6">
    <name type="scientific">Actinomyces viscosus</name>
    <dbReference type="NCBI Taxonomy" id="1656"/>
    <lineage>
        <taxon>Bacteria</taxon>
        <taxon>Bacillati</taxon>
        <taxon>Actinomycetota</taxon>
        <taxon>Actinomycetes</taxon>
        <taxon>Actinomycetales</taxon>
        <taxon>Actinomycetaceae</taxon>
        <taxon>Actinomyces</taxon>
    </lineage>
</organism>
<dbReference type="Proteomes" id="UP000268658">
    <property type="component" value="Chromosome"/>
</dbReference>
<accession>A0A3S4Z2E5</accession>
<keyword evidence="2" id="KW-0812">Transmembrane</keyword>
<sequence>MTSAIARRVPAPLSVLTALATLALSAPLGLAAPTGHAAPLADDSASGIKLTSDIVVKSNDTYTSKIVINDSTGLGIFNESNCNSDSLAGAGIGGSDVKATFKEDGDTTVCTLEESGPIKDSNDLIKHEGNKYVVKTGSDNAGSASQVDVTQTVTFPGKVTDADGGKVDGNKVTFTDIDTHTVKGSDGSTPMWVWILVGVGVLAVVGGGAAAFFITRSRKNRGQPAYGAPVQGYDPNQAFPAQPDQQAGYGTPQAQPDQQAGYGTPQAQQQPGQPPYGTDQPGQGAY</sequence>
<evidence type="ECO:0000256" key="2">
    <source>
        <dbReference type="SAM" id="Phobius"/>
    </source>
</evidence>
<keyword evidence="2" id="KW-0472">Membrane</keyword>
<feature type="transmembrane region" description="Helical" evidence="2">
    <location>
        <begin position="191"/>
        <end position="214"/>
    </location>
</feature>
<dbReference type="RefSeq" id="WP_126414334.1">
    <property type="nucleotide sequence ID" value="NZ_JASPER010000081.1"/>
</dbReference>
<feature type="chain" id="PRO_5038611962" description="LppM domain-containing protein" evidence="3">
    <location>
        <begin position="32"/>
        <end position="286"/>
    </location>
</feature>
<gene>
    <name evidence="5" type="ORF">NCTC10951_01836</name>
</gene>
<keyword evidence="2" id="KW-1133">Transmembrane helix</keyword>
<dbReference type="InterPro" id="IPR053807">
    <property type="entry name" value="LppM"/>
</dbReference>
<dbReference type="Pfam" id="PF21946">
    <property type="entry name" value="LppM"/>
    <property type="match status" value="1"/>
</dbReference>
<evidence type="ECO:0000256" key="1">
    <source>
        <dbReference type="SAM" id="MobiDB-lite"/>
    </source>
</evidence>
<feature type="compositionally biased region" description="Low complexity" evidence="1">
    <location>
        <begin position="258"/>
        <end position="286"/>
    </location>
</feature>
<dbReference type="EMBL" id="LR134477">
    <property type="protein sequence ID" value="VEI16742.1"/>
    <property type="molecule type" value="Genomic_DNA"/>
</dbReference>